<accession>I0H4R1</accession>
<dbReference type="RefSeq" id="WP_014442893.1">
    <property type="nucleotide sequence ID" value="NC_017093.1"/>
</dbReference>
<proteinExistence type="predicted"/>
<protein>
    <submittedName>
        <fullName evidence="2">Uncharacterized protein</fullName>
    </submittedName>
</protein>
<keyword evidence="1" id="KW-0812">Transmembrane</keyword>
<feature type="transmembrane region" description="Helical" evidence="1">
    <location>
        <begin position="113"/>
        <end position="135"/>
    </location>
</feature>
<reference evidence="2 3" key="1">
    <citation type="submission" date="2012-02" db="EMBL/GenBank/DDBJ databases">
        <title>Complete genome sequence of Actinoplanes missouriensis 431 (= NBRC 102363).</title>
        <authorList>
            <person name="Ohnishi Y."/>
            <person name="Ishikawa J."/>
            <person name="Sekine M."/>
            <person name="Hosoyama A."/>
            <person name="Harada T."/>
            <person name="Narita H."/>
            <person name="Hata T."/>
            <person name="Konno Y."/>
            <person name="Tutikane K."/>
            <person name="Fujita N."/>
            <person name="Horinouchi S."/>
            <person name="Hayakawa M."/>
        </authorList>
    </citation>
    <scope>NUCLEOTIDE SEQUENCE [LARGE SCALE GENOMIC DNA]</scope>
    <source>
        <strain evidence="3">ATCC 14538 / DSM 43046 / CBS 188.64 / JCM 3121 / NBRC 102363 / NCIMB 12654 / NRRL B-3342 / UNCC 431</strain>
    </source>
</reference>
<name>I0H4R1_ACTM4</name>
<gene>
    <name evidence="2" type="ordered locus">AMIS_27780</name>
</gene>
<dbReference type="AlphaFoldDB" id="I0H4R1"/>
<sequence length="152" mass="17188">MPPALRNLITAFVVAVLVLIAGAAQYGLDRVHEADDRNAAAHGVPGRIEGIHDCKARLLDNQGTVSTECSAVFVSDDGRIRFDTWTYSPRPFRAFLLGDHIYRDPGPLRYPYWARWTAGIIIGAAVLYFLAWLFYGAPHGPDDRYWESRYYR</sequence>
<dbReference type="KEGG" id="ams:AMIS_27780"/>
<keyword evidence="1" id="KW-1133">Transmembrane helix</keyword>
<keyword evidence="1" id="KW-0472">Membrane</keyword>
<dbReference type="HOGENOM" id="CLU_1718429_0_0_11"/>
<dbReference type="Proteomes" id="UP000007882">
    <property type="component" value="Chromosome"/>
</dbReference>
<dbReference type="EMBL" id="AP012319">
    <property type="protein sequence ID" value="BAL87998.1"/>
    <property type="molecule type" value="Genomic_DNA"/>
</dbReference>
<evidence type="ECO:0000313" key="3">
    <source>
        <dbReference type="Proteomes" id="UP000007882"/>
    </source>
</evidence>
<evidence type="ECO:0000256" key="1">
    <source>
        <dbReference type="SAM" id="Phobius"/>
    </source>
</evidence>
<organism evidence="2 3">
    <name type="scientific">Actinoplanes missouriensis (strain ATCC 14538 / DSM 43046 / CBS 188.64 / JCM 3121 / NBRC 102363 / NCIMB 12654 / NRRL B-3342 / UNCC 431)</name>
    <dbReference type="NCBI Taxonomy" id="512565"/>
    <lineage>
        <taxon>Bacteria</taxon>
        <taxon>Bacillati</taxon>
        <taxon>Actinomycetota</taxon>
        <taxon>Actinomycetes</taxon>
        <taxon>Micromonosporales</taxon>
        <taxon>Micromonosporaceae</taxon>
        <taxon>Actinoplanes</taxon>
    </lineage>
</organism>
<evidence type="ECO:0000313" key="2">
    <source>
        <dbReference type="EMBL" id="BAL87998.1"/>
    </source>
</evidence>
<keyword evidence="3" id="KW-1185">Reference proteome</keyword>
<dbReference type="PATRIC" id="fig|512565.3.peg.2781"/>